<organism evidence="4 5">
    <name type="scientific">Paenibacillus harenae</name>
    <dbReference type="NCBI Taxonomy" id="306543"/>
    <lineage>
        <taxon>Bacteria</taxon>
        <taxon>Bacillati</taxon>
        <taxon>Bacillota</taxon>
        <taxon>Bacilli</taxon>
        <taxon>Bacillales</taxon>
        <taxon>Paenibacillaceae</taxon>
        <taxon>Paenibacillus</taxon>
    </lineage>
</organism>
<dbReference type="Proteomes" id="UP001229346">
    <property type="component" value="Unassembled WGS sequence"/>
</dbReference>
<dbReference type="GO" id="GO:0016787">
    <property type="term" value="F:hydrolase activity"/>
    <property type="evidence" value="ECO:0007669"/>
    <property type="project" value="UniProtKB-KW"/>
</dbReference>
<keyword evidence="4" id="KW-0378">Hydrolase</keyword>
<dbReference type="RefSeq" id="WP_307206677.1">
    <property type="nucleotide sequence ID" value="NZ_JAUSSU010000010.1"/>
</dbReference>
<feature type="coiled-coil region" evidence="1">
    <location>
        <begin position="50"/>
        <end position="119"/>
    </location>
</feature>
<feature type="domain" description="M23ase beta-sheet core" evidence="3">
    <location>
        <begin position="239"/>
        <end position="333"/>
    </location>
</feature>
<evidence type="ECO:0000259" key="3">
    <source>
        <dbReference type="Pfam" id="PF01551"/>
    </source>
</evidence>
<dbReference type="PANTHER" id="PTHR21666">
    <property type="entry name" value="PEPTIDASE-RELATED"/>
    <property type="match status" value="1"/>
</dbReference>
<dbReference type="EMBL" id="JAUSSU010000010">
    <property type="protein sequence ID" value="MDQ0115221.1"/>
    <property type="molecule type" value="Genomic_DNA"/>
</dbReference>
<proteinExistence type="predicted"/>
<dbReference type="CDD" id="cd12797">
    <property type="entry name" value="M23_peptidase"/>
    <property type="match status" value="1"/>
</dbReference>
<comment type="caution">
    <text evidence="4">The sequence shown here is derived from an EMBL/GenBank/DDBJ whole genome shotgun (WGS) entry which is preliminary data.</text>
</comment>
<keyword evidence="5" id="KW-1185">Reference proteome</keyword>
<dbReference type="Pfam" id="PF01551">
    <property type="entry name" value="Peptidase_M23"/>
    <property type="match status" value="1"/>
</dbReference>
<name>A0ABT9U6F4_PAEHA</name>
<dbReference type="InterPro" id="IPR016047">
    <property type="entry name" value="M23ase_b-sheet_dom"/>
</dbReference>
<dbReference type="PANTHER" id="PTHR21666:SF270">
    <property type="entry name" value="MUREIN HYDROLASE ACTIVATOR ENVC"/>
    <property type="match status" value="1"/>
</dbReference>
<dbReference type="InterPro" id="IPR011055">
    <property type="entry name" value="Dup_hybrid_motif"/>
</dbReference>
<feature type="compositionally biased region" description="Low complexity" evidence="2">
    <location>
        <begin position="139"/>
        <end position="153"/>
    </location>
</feature>
<keyword evidence="1" id="KW-0175">Coiled coil</keyword>
<evidence type="ECO:0000256" key="1">
    <source>
        <dbReference type="SAM" id="Coils"/>
    </source>
</evidence>
<dbReference type="InterPro" id="IPR050570">
    <property type="entry name" value="Cell_wall_metabolism_enzyme"/>
</dbReference>
<reference evidence="4 5" key="1">
    <citation type="submission" date="2023-07" db="EMBL/GenBank/DDBJ databases">
        <title>Sorghum-associated microbial communities from plants grown in Nebraska, USA.</title>
        <authorList>
            <person name="Schachtman D."/>
        </authorList>
    </citation>
    <scope>NUCLEOTIDE SEQUENCE [LARGE SCALE GENOMIC DNA]</scope>
    <source>
        <strain evidence="4 5">CC482</strain>
    </source>
</reference>
<dbReference type="Gene3D" id="2.70.70.10">
    <property type="entry name" value="Glucose Permease (Domain IIA)"/>
    <property type="match status" value="1"/>
</dbReference>
<evidence type="ECO:0000256" key="2">
    <source>
        <dbReference type="SAM" id="MobiDB-lite"/>
    </source>
</evidence>
<gene>
    <name evidence="4" type="ORF">J2T15_004679</name>
</gene>
<dbReference type="SUPFAM" id="SSF51261">
    <property type="entry name" value="Duplicated hybrid motif"/>
    <property type="match status" value="1"/>
</dbReference>
<evidence type="ECO:0000313" key="5">
    <source>
        <dbReference type="Proteomes" id="UP001229346"/>
    </source>
</evidence>
<accession>A0ABT9U6F4</accession>
<evidence type="ECO:0000313" key="4">
    <source>
        <dbReference type="EMBL" id="MDQ0115221.1"/>
    </source>
</evidence>
<protein>
    <submittedName>
        <fullName evidence="4">Murein DD-endopeptidase MepM/ murein hydrolase activator NlpD</fullName>
    </submittedName>
</protein>
<sequence>MKRARNPKWSFVVMRGADKTVKQFHVSKRSVVALPTVAVLAVSGWIAGLQIQATDEIDGLEEQLSNQTAQYTQTVSGKDEAIVSLQQELLQLSRQAQELKVKLSELQELENKLKQFIEKYGSGIAPSSGESDGGEKEVSALSAATSSGATYSSPTSYASVSTYGNARQLASLAQYTGLDLQALSSMVDTMEISMEQTLRQAQARREAVDGYPSGWPTRSKQLTSGFGYRKDPFTGRVAFHAGIDISGKSGDPVFSAAEGNVTETGIDGVFGKYIVIEHLGGLKTSYMHLKQIEAKEGDFVVRGEKIGLLGSSGRSTGPHLHFEILQQSEPVNPLKYLALVKEN</sequence>
<feature type="region of interest" description="Disordered" evidence="2">
    <location>
        <begin position="124"/>
        <end position="153"/>
    </location>
</feature>